<feature type="transmembrane region" description="Helical" evidence="2">
    <location>
        <begin position="7"/>
        <end position="27"/>
    </location>
</feature>
<organism evidence="3 4">
    <name type="scientific">Floridaenema flaviceps BLCC-F50</name>
    <dbReference type="NCBI Taxonomy" id="3153642"/>
    <lineage>
        <taxon>Bacteria</taxon>
        <taxon>Bacillati</taxon>
        <taxon>Cyanobacteriota</taxon>
        <taxon>Cyanophyceae</taxon>
        <taxon>Oscillatoriophycideae</taxon>
        <taxon>Aerosakkonematales</taxon>
        <taxon>Aerosakkonemataceae</taxon>
        <taxon>Floridanema</taxon>
        <taxon>Floridanema flaviceps</taxon>
    </lineage>
</organism>
<sequence>MKNSESWKFGVQVFFSTIVIALCIFKLCTSDAKNDPNTAIYWGGLTGVLGYWLPSPNNKREYESDAASITQGSPNQPKELSIVHNRETIQS</sequence>
<reference evidence="3 4" key="1">
    <citation type="submission" date="2024-09" db="EMBL/GenBank/DDBJ databases">
        <title>Floridaenema gen nov. (Aerosakkonemataceae, Aerosakkonematales ord. nov., Cyanobacteria) from benthic tropical and subtropical fresh waters, with the description of four new species.</title>
        <authorList>
            <person name="Moretto J.A."/>
            <person name="Berthold D.E."/>
            <person name="Lefler F.W."/>
            <person name="Huang I.-S."/>
            <person name="Laughinghouse H. IV."/>
        </authorList>
    </citation>
    <scope>NUCLEOTIDE SEQUENCE [LARGE SCALE GENOMIC DNA]</scope>
    <source>
        <strain evidence="3 4">BLCC-F50</strain>
    </source>
</reference>
<dbReference type="RefSeq" id="WP_413261521.1">
    <property type="nucleotide sequence ID" value="NZ_JBHFNR010000018.1"/>
</dbReference>
<dbReference type="Proteomes" id="UP001576784">
    <property type="component" value="Unassembled WGS sequence"/>
</dbReference>
<keyword evidence="2" id="KW-0812">Transmembrane</keyword>
<keyword evidence="2" id="KW-1133">Transmembrane helix</keyword>
<name>A0ABV4XLH5_9CYAN</name>
<keyword evidence="2" id="KW-0472">Membrane</keyword>
<evidence type="ECO:0000313" key="3">
    <source>
        <dbReference type="EMBL" id="MFB2891844.1"/>
    </source>
</evidence>
<feature type="region of interest" description="Disordered" evidence="1">
    <location>
        <begin position="63"/>
        <end position="91"/>
    </location>
</feature>
<keyword evidence="4" id="KW-1185">Reference proteome</keyword>
<gene>
    <name evidence="3" type="ORF">ACE1CI_02755</name>
</gene>
<dbReference type="EMBL" id="JBHFNR010000018">
    <property type="protein sequence ID" value="MFB2891844.1"/>
    <property type="molecule type" value="Genomic_DNA"/>
</dbReference>
<accession>A0ABV4XLH5</accession>
<evidence type="ECO:0000256" key="2">
    <source>
        <dbReference type="SAM" id="Phobius"/>
    </source>
</evidence>
<evidence type="ECO:0000313" key="4">
    <source>
        <dbReference type="Proteomes" id="UP001576784"/>
    </source>
</evidence>
<feature type="compositionally biased region" description="Polar residues" evidence="1">
    <location>
        <begin position="67"/>
        <end position="78"/>
    </location>
</feature>
<proteinExistence type="predicted"/>
<protein>
    <submittedName>
        <fullName evidence="3">Uncharacterized protein</fullName>
    </submittedName>
</protein>
<comment type="caution">
    <text evidence="3">The sequence shown here is derived from an EMBL/GenBank/DDBJ whole genome shotgun (WGS) entry which is preliminary data.</text>
</comment>
<evidence type="ECO:0000256" key="1">
    <source>
        <dbReference type="SAM" id="MobiDB-lite"/>
    </source>
</evidence>